<evidence type="ECO:0000256" key="1">
    <source>
        <dbReference type="ARBA" id="ARBA00022649"/>
    </source>
</evidence>
<feature type="domain" description="PIN" evidence="6">
    <location>
        <begin position="4"/>
        <end position="120"/>
    </location>
</feature>
<dbReference type="Pfam" id="PF01850">
    <property type="entry name" value="PIN"/>
    <property type="match status" value="1"/>
</dbReference>
<evidence type="ECO:0000256" key="4">
    <source>
        <dbReference type="ARBA" id="ARBA00022801"/>
    </source>
</evidence>
<dbReference type="GO" id="GO:0046872">
    <property type="term" value="F:metal ion binding"/>
    <property type="evidence" value="ECO:0007669"/>
    <property type="project" value="UniProtKB-KW"/>
</dbReference>
<keyword evidence="5" id="KW-0460">Magnesium</keyword>
<proteinExistence type="predicted"/>
<dbReference type="PANTHER" id="PTHR42740">
    <property type="entry name" value="RIBONUCLEASE VAPC3"/>
    <property type="match status" value="1"/>
</dbReference>
<dbReference type="RefSeq" id="WP_095045248.1">
    <property type="nucleotide sequence ID" value="NZ_LN890656.1"/>
</dbReference>
<dbReference type="PANTHER" id="PTHR42740:SF1">
    <property type="entry name" value="RIBONUCLEASE VAPC3"/>
    <property type="match status" value="1"/>
</dbReference>
<organism evidence="7 8">
    <name type="scientific">Candidatus Promineifilum breve</name>
    <dbReference type="NCBI Taxonomy" id="1806508"/>
    <lineage>
        <taxon>Bacteria</taxon>
        <taxon>Bacillati</taxon>
        <taxon>Chloroflexota</taxon>
        <taxon>Ardenticatenia</taxon>
        <taxon>Candidatus Promineifilales</taxon>
        <taxon>Candidatus Promineifilaceae</taxon>
        <taxon>Candidatus Promineifilum</taxon>
    </lineage>
</organism>
<dbReference type="CDD" id="cd18760">
    <property type="entry name" value="PIN_MtVapC3-like"/>
    <property type="match status" value="1"/>
</dbReference>
<sequence>MTTLVDSSVWIDFFNGRPSPEALYFKRELRSQPFLVGDLILTEVLQGFRHNKEYEAARDAMLKFQVVSLAGERRAIQSAQNYRWLRSKGVTIRSTIDCLIATFCIVHNHTLLHSDRDYTHFEEHLGLKIVHL</sequence>
<dbReference type="AlphaFoldDB" id="A0A160T8X4"/>
<dbReference type="GO" id="GO:0016787">
    <property type="term" value="F:hydrolase activity"/>
    <property type="evidence" value="ECO:0007669"/>
    <property type="project" value="UniProtKB-KW"/>
</dbReference>
<reference evidence="7" key="1">
    <citation type="submission" date="2016-01" db="EMBL/GenBank/DDBJ databases">
        <authorList>
            <person name="Mcilroy J.S."/>
            <person name="Karst M S."/>
            <person name="Albertsen M."/>
        </authorList>
    </citation>
    <scope>NUCLEOTIDE SEQUENCE</scope>
    <source>
        <strain evidence="7">Cfx-K</strain>
    </source>
</reference>
<keyword evidence="2" id="KW-0540">Nuclease</keyword>
<evidence type="ECO:0000256" key="3">
    <source>
        <dbReference type="ARBA" id="ARBA00022723"/>
    </source>
</evidence>
<dbReference type="Gene3D" id="3.40.50.1010">
    <property type="entry name" value="5'-nuclease"/>
    <property type="match status" value="1"/>
</dbReference>
<gene>
    <name evidence="7" type="ORF">CFX0092_B0364</name>
</gene>
<evidence type="ECO:0000256" key="5">
    <source>
        <dbReference type="ARBA" id="ARBA00022842"/>
    </source>
</evidence>
<dbReference type="GO" id="GO:0004540">
    <property type="term" value="F:RNA nuclease activity"/>
    <property type="evidence" value="ECO:0007669"/>
    <property type="project" value="TreeGrafter"/>
</dbReference>
<keyword evidence="8" id="KW-1185">Reference proteome</keyword>
<dbReference type="InterPro" id="IPR051749">
    <property type="entry name" value="PINc/VapC_TA_RNase"/>
</dbReference>
<accession>A0A160T8X4</accession>
<keyword evidence="4" id="KW-0378">Hydrolase</keyword>
<keyword evidence="3" id="KW-0479">Metal-binding</keyword>
<evidence type="ECO:0000313" key="7">
    <source>
        <dbReference type="EMBL" id="CUS05898.1"/>
    </source>
</evidence>
<protein>
    <submittedName>
        <fullName evidence="7">Nucleic acid-binding protein</fullName>
    </submittedName>
</protein>
<dbReference type="KEGG" id="pbf:CFX0092_B0364"/>
<evidence type="ECO:0000256" key="2">
    <source>
        <dbReference type="ARBA" id="ARBA00022722"/>
    </source>
</evidence>
<dbReference type="SUPFAM" id="SSF88723">
    <property type="entry name" value="PIN domain-like"/>
    <property type="match status" value="1"/>
</dbReference>
<dbReference type="InterPro" id="IPR029060">
    <property type="entry name" value="PIN-like_dom_sf"/>
</dbReference>
<evidence type="ECO:0000313" key="8">
    <source>
        <dbReference type="Proteomes" id="UP000215027"/>
    </source>
</evidence>
<dbReference type="OrthoDB" id="9811788at2"/>
<dbReference type="InterPro" id="IPR002716">
    <property type="entry name" value="PIN_dom"/>
</dbReference>
<keyword evidence="1" id="KW-1277">Toxin-antitoxin system</keyword>
<evidence type="ECO:0000259" key="6">
    <source>
        <dbReference type="Pfam" id="PF01850"/>
    </source>
</evidence>
<dbReference type="EMBL" id="LN890656">
    <property type="protein sequence ID" value="CUS05898.1"/>
    <property type="molecule type" value="Genomic_DNA"/>
</dbReference>
<name>A0A160T8X4_9CHLR</name>
<dbReference type="Proteomes" id="UP000215027">
    <property type="component" value="Chromosome II"/>
</dbReference>